<dbReference type="PANTHER" id="PTHR13230:SF5">
    <property type="entry name" value="GENERAL TRANSCRIPTION FACTOR 3C POLYPEPTIDE 5"/>
    <property type="match status" value="1"/>
</dbReference>
<organism evidence="8 9">
    <name type="scientific">Viridothelium virens</name>
    <name type="common">Speckled blister lichen</name>
    <name type="synonym">Trypethelium virens</name>
    <dbReference type="NCBI Taxonomy" id="1048519"/>
    <lineage>
        <taxon>Eukaryota</taxon>
        <taxon>Fungi</taxon>
        <taxon>Dikarya</taxon>
        <taxon>Ascomycota</taxon>
        <taxon>Pezizomycotina</taxon>
        <taxon>Dothideomycetes</taxon>
        <taxon>Dothideomycetes incertae sedis</taxon>
        <taxon>Trypetheliales</taxon>
        <taxon>Trypetheliaceae</taxon>
        <taxon>Viridothelium</taxon>
    </lineage>
</organism>
<evidence type="ECO:0000259" key="7">
    <source>
        <dbReference type="Pfam" id="PF17682"/>
    </source>
</evidence>
<evidence type="ECO:0000256" key="1">
    <source>
        <dbReference type="ARBA" id="ARBA00004123"/>
    </source>
</evidence>
<dbReference type="EMBL" id="ML991854">
    <property type="protein sequence ID" value="KAF2229775.1"/>
    <property type="molecule type" value="Genomic_DNA"/>
</dbReference>
<dbReference type="Gene3D" id="3.30.200.160">
    <property type="entry name" value="TFIIIC, subcomplex tauA, subunit Sfc1, barrel domain"/>
    <property type="match status" value="1"/>
</dbReference>
<dbReference type="Pfam" id="PF09734">
    <property type="entry name" value="Tau95"/>
    <property type="match status" value="1"/>
</dbReference>
<feature type="region of interest" description="Disordered" evidence="5">
    <location>
        <begin position="570"/>
        <end position="589"/>
    </location>
</feature>
<name>A0A6A6GVM7_VIRVR</name>
<comment type="subcellular location">
    <subcellularLocation>
        <location evidence="1">Nucleus</location>
    </subcellularLocation>
</comment>
<reference evidence="8" key="1">
    <citation type="journal article" date="2020" name="Stud. Mycol.">
        <title>101 Dothideomycetes genomes: a test case for predicting lifestyles and emergence of pathogens.</title>
        <authorList>
            <person name="Haridas S."/>
            <person name="Albert R."/>
            <person name="Binder M."/>
            <person name="Bloem J."/>
            <person name="Labutti K."/>
            <person name="Salamov A."/>
            <person name="Andreopoulos B."/>
            <person name="Baker S."/>
            <person name="Barry K."/>
            <person name="Bills G."/>
            <person name="Bluhm B."/>
            <person name="Cannon C."/>
            <person name="Castanera R."/>
            <person name="Culley D."/>
            <person name="Daum C."/>
            <person name="Ezra D."/>
            <person name="Gonzalez J."/>
            <person name="Henrissat B."/>
            <person name="Kuo A."/>
            <person name="Liang C."/>
            <person name="Lipzen A."/>
            <person name="Lutzoni F."/>
            <person name="Magnuson J."/>
            <person name="Mondo S."/>
            <person name="Nolan M."/>
            <person name="Ohm R."/>
            <person name="Pangilinan J."/>
            <person name="Park H.-J."/>
            <person name="Ramirez L."/>
            <person name="Alfaro M."/>
            <person name="Sun H."/>
            <person name="Tritt A."/>
            <person name="Yoshinaga Y."/>
            <person name="Zwiers L.-H."/>
            <person name="Turgeon B."/>
            <person name="Goodwin S."/>
            <person name="Spatafora J."/>
            <person name="Crous P."/>
            <person name="Grigoriev I."/>
        </authorList>
    </citation>
    <scope>NUCLEOTIDE SEQUENCE</scope>
    <source>
        <strain evidence="8">Tuck. ex Michener</strain>
    </source>
</reference>
<evidence type="ECO:0000256" key="2">
    <source>
        <dbReference type="ARBA" id="ARBA00023125"/>
    </source>
</evidence>
<sequence>MVLGLSETSPQAPAQQNLAPQYHVPQAPLANVEHPCRVKDVDRGVQSLGGNKNLEKLLTSTPGTSNIAVSLKPEDSFSQSIISRPVKTNSIAFKVSVPKWTGRKRKRGSDDPYVEDPSYAMKQTLAAEDVLKRLRDNPDGYHIEAIGHINETHRFRAMPDFVSSITGVPLLEKVRSHILPFDFDKIKDFKLAPDKGISTDIYIPPPKVFDLHRQPYNYLYRQNPAVRVKHDSTTGQTTLHNSQQPARLILRPLPSNAPTLPTTMPPGLQPFESLSADVQSGITKLRAFLNTRPVITRRVSLNYIGRQHQHHFKLLSQYCGYQFRSGPWRDTLVRYGVDPRSDPEYRKYQTVMFQMAPPSVNWGLGGEPRERGARQVERGMAGWSVGEEKWRWNRAPRYKPKEGEGVTHEFDGKKLWTDGKVWQVCDVMVPLLREVMDKSPLRAECDLESDGWFANGALAKLRVIMKDMINLMMNEASQDDATAEGLWKGPSEEDETVWKDIAELMPDIIDEKRLDMTFIALKRKESRLEELATQVRSSAKRSAGGKYHKGASEMGMFDAKRNAEVIEAKNLAAEADRENESSEAESEPV</sequence>
<feature type="domain" description="Transcription factor IIIC subunit Tfc1/Sfc1 triple barrel" evidence="7">
    <location>
        <begin position="31"/>
        <end position="162"/>
    </location>
</feature>
<keyword evidence="9" id="KW-1185">Reference proteome</keyword>
<keyword evidence="4" id="KW-0539">Nucleus</keyword>
<dbReference type="InterPro" id="IPR042536">
    <property type="entry name" value="TFIIIC_tauA_Sfc1"/>
</dbReference>
<dbReference type="GO" id="GO:0001002">
    <property type="term" value="F:RNA polymerase III type 1 promoter sequence-specific DNA binding"/>
    <property type="evidence" value="ECO:0007669"/>
    <property type="project" value="TreeGrafter"/>
</dbReference>
<evidence type="ECO:0000259" key="6">
    <source>
        <dbReference type="Pfam" id="PF09734"/>
    </source>
</evidence>
<protein>
    <recommendedName>
        <fullName evidence="10">Transcription factor IIIC subunit 5 HTH domain-containing protein</fullName>
    </recommendedName>
</protein>
<proteinExistence type="predicted"/>
<evidence type="ECO:0000313" key="9">
    <source>
        <dbReference type="Proteomes" id="UP000800092"/>
    </source>
</evidence>
<keyword evidence="2" id="KW-0238">DNA-binding</keyword>
<evidence type="ECO:0000313" key="8">
    <source>
        <dbReference type="EMBL" id="KAF2229775.1"/>
    </source>
</evidence>
<dbReference type="InterPro" id="IPR019136">
    <property type="entry name" value="TF_IIIC_su-5_HTH"/>
</dbReference>
<dbReference type="Proteomes" id="UP000800092">
    <property type="component" value="Unassembled WGS sequence"/>
</dbReference>
<dbReference type="Pfam" id="PF17682">
    <property type="entry name" value="Tau95_N"/>
    <property type="match status" value="1"/>
</dbReference>
<dbReference type="InterPro" id="IPR041499">
    <property type="entry name" value="Tfc1/Sfc1_N"/>
</dbReference>
<dbReference type="OrthoDB" id="5598268at2759"/>
<dbReference type="GO" id="GO:0005634">
    <property type="term" value="C:nucleus"/>
    <property type="evidence" value="ECO:0007669"/>
    <property type="project" value="UniProtKB-SubCell"/>
</dbReference>
<gene>
    <name evidence="8" type="ORF">EV356DRAFT_536950</name>
</gene>
<evidence type="ECO:0008006" key="10">
    <source>
        <dbReference type="Google" id="ProtNLM"/>
    </source>
</evidence>
<keyword evidence="3" id="KW-0804">Transcription</keyword>
<dbReference type="GO" id="GO:0006384">
    <property type="term" value="P:transcription initiation at RNA polymerase III promoter"/>
    <property type="evidence" value="ECO:0007669"/>
    <property type="project" value="InterPro"/>
</dbReference>
<dbReference type="GO" id="GO:0001003">
    <property type="term" value="F:RNA polymerase III type 2 promoter sequence-specific DNA binding"/>
    <property type="evidence" value="ECO:0007669"/>
    <property type="project" value="TreeGrafter"/>
</dbReference>
<feature type="domain" description="Transcription factor IIIC subunit 5 HTH" evidence="6">
    <location>
        <begin position="203"/>
        <end position="354"/>
    </location>
</feature>
<accession>A0A6A6GVM7</accession>
<dbReference type="InterPro" id="IPR040454">
    <property type="entry name" value="TF_IIIC_Tfc1/Sfc1"/>
</dbReference>
<dbReference type="AlphaFoldDB" id="A0A6A6GVM7"/>
<dbReference type="PANTHER" id="PTHR13230">
    <property type="entry name" value="GENERAL TRANSCRIPTION FACTOR IIIC, POLYPEPTIDE 5"/>
    <property type="match status" value="1"/>
</dbReference>
<evidence type="ECO:0000256" key="3">
    <source>
        <dbReference type="ARBA" id="ARBA00023163"/>
    </source>
</evidence>
<dbReference type="GO" id="GO:0000127">
    <property type="term" value="C:transcription factor TFIIIC complex"/>
    <property type="evidence" value="ECO:0007669"/>
    <property type="project" value="InterPro"/>
</dbReference>
<evidence type="ECO:0000256" key="5">
    <source>
        <dbReference type="SAM" id="MobiDB-lite"/>
    </source>
</evidence>
<evidence type="ECO:0000256" key="4">
    <source>
        <dbReference type="ARBA" id="ARBA00023242"/>
    </source>
</evidence>